<dbReference type="EMBL" id="JAUSRV010000001">
    <property type="protein sequence ID" value="MDP9968830.1"/>
    <property type="molecule type" value="Genomic_DNA"/>
</dbReference>
<organism evidence="1 2">
    <name type="scientific">Variovorax paradoxus</name>
    <dbReference type="NCBI Taxonomy" id="34073"/>
    <lineage>
        <taxon>Bacteria</taxon>
        <taxon>Pseudomonadati</taxon>
        <taxon>Pseudomonadota</taxon>
        <taxon>Betaproteobacteria</taxon>
        <taxon>Burkholderiales</taxon>
        <taxon>Comamonadaceae</taxon>
        <taxon>Variovorax</taxon>
    </lineage>
</organism>
<comment type="caution">
    <text evidence="1">The sequence shown here is derived from an EMBL/GenBank/DDBJ whole genome shotgun (WGS) entry which is preliminary data.</text>
</comment>
<evidence type="ECO:0000313" key="1">
    <source>
        <dbReference type="EMBL" id="MDP9968830.1"/>
    </source>
</evidence>
<protein>
    <submittedName>
        <fullName evidence="1">Uncharacterized protein</fullName>
    </submittedName>
</protein>
<sequence length="82" mass="9099">MKIKPNTRSSGMIIYAEATERWSSVCCLGRHGLGRGALADIGGASASDAKQWEENKNQPLEQYWRSETNPSGTIALDDRFRI</sequence>
<evidence type="ECO:0000313" key="2">
    <source>
        <dbReference type="Proteomes" id="UP001224845"/>
    </source>
</evidence>
<dbReference type="AlphaFoldDB" id="A0AAW8E8E7"/>
<accession>A0AAW8E8E7</accession>
<dbReference type="Proteomes" id="UP001224845">
    <property type="component" value="Unassembled WGS sequence"/>
</dbReference>
<gene>
    <name evidence="1" type="ORF">J2W39_000053</name>
</gene>
<reference evidence="1" key="1">
    <citation type="submission" date="2023-07" db="EMBL/GenBank/DDBJ databases">
        <title>Sorghum-associated microbial communities from plants grown in Nebraska, USA.</title>
        <authorList>
            <person name="Schachtman D."/>
        </authorList>
    </citation>
    <scope>NUCLEOTIDE SEQUENCE</scope>
    <source>
        <strain evidence="1">DS3315</strain>
    </source>
</reference>
<dbReference type="RefSeq" id="WP_307591405.1">
    <property type="nucleotide sequence ID" value="NZ_JAUSRV010000001.1"/>
</dbReference>
<name>A0AAW8E8E7_VARPD</name>
<proteinExistence type="predicted"/>